<dbReference type="EMBL" id="FR824093">
    <property type="protein sequence ID" value="CCA18285.1"/>
    <property type="molecule type" value="Genomic_DNA"/>
</dbReference>
<sequence>MLPEFEQLRMSSSFKQSEIASTTTIEFPFCSSVFKVHGNKLLGSLAALCKTEYGSGERENFSNNTWSHLRLLTLVVLSERQNQESSKHCNKIIAKLQSLRKSESA</sequence>
<name>F0WAW3_9STRA</name>
<gene>
    <name evidence="1" type="primary">AlNc14C48G3825</name>
    <name evidence="2" type="synonym">AlNc14C50G3964</name>
    <name evidence="1" type="ORF">ALNC14_044280</name>
    <name evidence="2" type="ORF">ALNC14_045830</name>
</gene>
<reference evidence="1" key="2">
    <citation type="submission" date="2011-02" db="EMBL/GenBank/DDBJ databases">
        <authorList>
            <person name="MacLean D."/>
        </authorList>
    </citation>
    <scope>NUCLEOTIDE SEQUENCE</scope>
</reference>
<dbReference type="AlphaFoldDB" id="F0WAW3"/>
<organism evidence="1">
    <name type="scientific">Albugo laibachii Nc14</name>
    <dbReference type="NCBI Taxonomy" id="890382"/>
    <lineage>
        <taxon>Eukaryota</taxon>
        <taxon>Sar</taxon>
        <taxon>Stramenopiles</taxon>
        <taxon>Oomycota</taxon>
        <taxon>Peronosporomycetes</taxon>
        <taxon>Albuginales</taxon>
        <taxon>Albuginaceae</taxon>
        <taxon>Albugo</taxon>
    </lineage>
</organism>
<evidence type="ECO:0000313" key="1">
    <source>
        <dbReference type="EMBL" id="CCA18285.1"/>
    </source>
</evidence>
<dbReference type="EMBL" id="FR824095">
    <property type="protein sequence ID" value="CCA18440.1"/>
    <property type="molecule type" value="Genomic_DNA"/>
</dbReference>
<protein>
    <submittedName>
        <fullName evidence="1">AlNc14C48G3825 protein</fullName>
    </submittedName>
    <submittedName>
        <fullName evidence="2">AlNc14C50G3964 protein</fullName>
    </submittedName>
</protein>
<evidence type="ECO:0000313" key="2">
    <source>
        <dbReference type="EMBL" id="CCA18440.1"/>
    </source>
</evidence>
<proteinExistence type="predicted"/>
<accession>F0WAW3</accession>
<dbReference type="HOGENOM" id="CLU_2364001_0_0_1"/>
<reference evidence="1" key="1">
    <citation type="journal article" date="2011" name="PLoS Biol.">
        <title>Gene gain and loss during evolution of obligate parasitism in the white rust pathogen of Arabidopsis thaliana.</title>
        <authorList>
            <person name="Kemen E."/>
            <person name="Gardiner A."/>
            <person name="Schultz-Larsen T."/>
            <person name="Kemen A.C."/>
            <person name="Balmuth A.L."/>
            <person name="Robert-Seilaniantz A."/>
            <person name="Bailey K."/>
            <person name="Holub E."/>
            <person name="Studholme D.J."/>
            <person name="Maclean D."/>
            <person name="Jones J.D."/>
        </authorList>
    </citation>
    <scope>NUCLEOTIDE SEQUENCE</scope>
</reference>